<evidence type="ECO:0000313" key="1">
    <source>
        <dbReference type="EMBL" id="GAA0586229.1"/>
    </source>
</evidence>
<dbReference type="Pfam" id="PF12675">
    <property type="entry name" value="DUF3795"/>
    <property type="match status" value="1"/>
</dbReference>
<dbReference type="Proteomes" id="UP001499951">
    <property type="component" value="Unassembled WGS sequence"/>
</dbReference>
<organism evidence="1 2">
    <name type="scientific">Rhizomicrobium electricum</name>
    <dbReference type="NCBI Taxonomy" id="480070"/>
    <lineage>
        <taxon>Bacteria</taxon>
        <taxon>Pseudomonadati</taxon>
        <taxon>Pseudomonadota</taxon>
        <taxon>Alphaproteobacteria</taxon>
        <taxon>Micropepsales</taxon>
        <taxon>Micropepsaceae</taxon>
        <taxon>Rhizomicrobium</taxon>
    </lineage>
</organism>
<dbReference type="InterPro" id="IPR024227">
    <property type="entry name" value="DUF3795"/>
</dbReference>
<keyword evidence="2" id="KW-1185">Reference proteome</keyword>
<protein>
    <submittedName>
        <fullName evidence="1">DUF3795 domain-containing protein</fullName>
    </submittedName>
</protein>
<proteinExistence type="predicted"/>
<dbReference type="EMBL" id="BAAADD010000012">
    <property type="protein sequence ID" value="GAA0586229.1"/>
    <property type="molecule type" value="Genomic_DNA"/>
</dbReference>
<accession>A0ABP3QFR8</accession>
<reference evidence="2" key="1">
    <citation type="journal article" date="2019" name="Int. J. Syst. Evol. Microbiol.">
        <title>The Global Catalogue of Microorganisms (GCM) 10K type strain sequencing project: providing services to taxonomists for standard genome sequencing and annotation.</title>
        <authorList>
            <consortium name="The Broad Institute Genomics Platform"/>
            <consortium name="The Broad Institute Genome Sequencing Center for Infectious Disease"/>
            <person name="Wu L."/>
            <person name="Ma J."/>
        </authorList>
    </citation>
    <scope>NUCLEOTIDE SEQUENCE [LARGE SCALE GENOMIC DNA]</scope>
    <source>
        <strain evidence="2">JCM 15089</strain>
    </source>
</reference>
<evidence type="ECO:0000313" key="2">
    <source>
        <dbReference type="Proteomes" id="UP001499951"/>
    </source>
</evidence>
<comment type="caution">
    <text evidence="1">The sequence shown here is derived from an EMBL/GenBank/DDBJ whole genome shotgun (WGS) entry which is preliminary data.</text>
</comment>
<sequence length="138" mass="15152">MAGRGGIAMPVFKTTDIAPCGLNCGRCHGRFRKGNPCPGCRSKTAAAAHLALCSMRNCTKRKQVLCGGCGAFPCARLKNIDKRYRTKYATQPIDNLLFIKANGLRRFVAKEEAEHVRGGCIRCMHGGKFFPIPPRRKV</sequence>
<gene>
    <name evidence="1" type="ORF">GCM10008942_39050</name>
</gene>
<name>A0ABP3QFR8_9PROT</name>